<dbReference type="STRING" id="401625.A0A0P1B977"/>
<feature type="domain" description="NADP-dependent oxidoreductase" evidence="7">
    <location>
        <begin position="27"/>
        <end position="280"/>
    </location>
</feature>
<evidence type="ECO:0000256" key="2">
    <source>
        <dbReference type="ARBA" id="ARBA00022857"/>
    </source>
</evidence>
<evidence type="ECO:0000313" key="8">
    <source>
        <dbReference type="EMBL" id="CEH11835.1"/>
    </source>
</evidence>
<dbReference type="PRINTS" id="PR00069">
    <property type="entry name" value="ALDKETRDTASE"/>
</dbReference>
<proteinExistence type="inferred from homology"/>
<dbReference type="GO" id="GO:0016616">
    <property type="term" value="F:oxidoreductase activity, acting on the CH-OH group of donors, NAD or NADP as acceptor"/>
    <property type="evidence" value="ECO:0007669"/>
    <property type="project" value="UniProtKB-ARBA"/>
</dbReference>
<evidence type="ECO:0000256" key="3">
    <source>
        <dbReference type="ARBA" id="ARBA00023002"/>
    </source>
</evidence>
<dbReference type="AlphaFoldDB" id="A0A0P1B977"/>
<evidence type="ECO:0000313" key="9">
    <source>
        <dbReference type="Proteomes" id="UP000054845"/>
    </source>
</evidence>
<feature type="site" description="Lowers pKa of active site Tyr" evidence="6">
    <location>
        <position position="80"/>
    </location>
</feature>
<dbReference type="Pfam" id="PF00248">
    <property type="entry name" value="Aldo_ket_red"/>
    <property type="match status" value="1"/>
</dbReference>
<evidence type="ECO:0000256" key="5">
    <source>
        <dbReference type="PIRSR" id="PIRSR000097-2"/>
    </source>
</evidence>
<dbReference type="PANTHER" id="PTHR43827">
    <property type="entry name" value="2,5-DIKETO-D-GLUCONIC ACID REDUCTASE"/>
    <property type="match status" value="1"/>
</dbReference>
<dbReference type="SUPFAM" id="SSF51430">
    <property type="entry name" value="NAD(P)-linked oxidoreductase"/>
    <property type="match status" value="1"/>
</dbReference>
<feature type="binding site" evidence="5">
    <location>
        <position position="112"/>
    </location>
    <ligand>
        <name>substrate</name>
    </ligand>
</feature>
<accession>A0A0P1B977</accession>
<reference evidence="8 9" key="1">
    <citation type="submission" date="2014-09" db="EMBL/GenBank/DDBJ databases">
        <authorList>
            <person name="Magalhaes I.L.F."/>
            <person name="Oliveira U."/>
            <person name="Santos F.R."/>
            <person name="Vidigal T.H.D.A."/>
            <person name="Brescovit A.D."/>
            <person name="Santos A.J."/>
        </authorList>
    </citation>
    <scope>NUCLEOTIDE SEQUENCE [LARGE SCALE GENOMIC DNA]</scope>
</reference>
<keyword evidence="2" id="KW-0521">NADP</keyword>
<dbReference type="GO" id="GO:0016652">
    <property type="term" value="F:oxidoreductase activity, acting on NAD(P)H as acceptor"/>
    <property type="evidence" value="ECO:0007669"/>
    <property type="project" value="InterPro"/>
</dbReference>
<dbReference type="PIRSF" id="PIRSF000097">
    <property type="entry name" value="AKR"/>
    <property type="match status" value="1"/>
</dbReference>
<sequence length="299" mass="32830">MSLPTVKLVSGRSVPRLSFGIGTQHYQSDASSQVSKALSAGFTFLDAAEVYSNTKSMGKAVSEHLSSGVASRKDLFLLTKLGSRGIPDPLGETKKELSDIGVSDKLDAVLLHYPPRGKDGAPSNIEAWNRLEKVKDAGLVDVIGVSNWTAKDIEELLASKPKHKIEINQVELNPFLYSHPDIQALLKLQEREGITTMSYGSLTSQYKDLKPDSKFQQTLEGVASKHGVSPGTALLYWNLQRTNGIVVTTSGKEERMKQYVEDIKNIKTLSEEDLRSIEDAAAAEGAKGKKYYMTPFWEP</sequence>
<organism evidence="8 9">
    <name type="scientific">Ceraceosorus bombacis</name>
    <dbReference type="NCBI Taxonomy" id="401625"/>
    <lineage>
        <taxon>Eukaryota</taxon>
        <taxon>Fungi</taxon>
        <taxon>Dikarya</taxon>
        <taxon>Basidiomycota</taxon>
        <taxon>Ustilaginomycotina</taxon>
        <taxon>Exobasidiomycetes</taxon>
        <taxon>Ceraceosorales</taxon>
        <taxon>Ceraceosoraceae</taxon>
        <taxon>Ceraceosorus</taxon>
    </lineage>
</organism>
<dbReference type="OrthoDB" id="416253at2759"/>
<dbReference type="InterPro" id="IPR036812">
    <property type="entry name" value="NAD(P)_OxRdtase_dom_sf"/>
</dbReference>
<keyword evidence="9" id="KW-1185">Reference proteome</keyword>
<dbReference type="Gene3D" id="3.20.20.100">
    <property type="entry name" value="NADP-dependent oxidoreductase domain"/>
    <property type="match status" value="1"/>
</dbReference>
<dbReference type="InterPro" id="IPR023210">
    <property type="entry name" value="NADP_OxRdtase_dom"/>
</dbReference>
<dbReference type="CDD" id="cd19120">
    <property type="entry name" value="AKR_AKR3C2-3"/>
    <property type="match status" value="1"/>
</dbReference>
<evidence type="ECO:0000256" key="1">
    <source>
        <dbReference type="ARBA" id="ARBA00007905"/>
    </source>
</evidence>
<name>A0A0P1B977_9BASI</name>
<feature type="active site" description="Proton donor" evidence="4">
    <location>
        <position position="51"/>
    </location>
</feature>
<evidence type="ECO:0000256" key="6">
    <source>
        <dbReference type="PIRSR" id="PIRSR000097-3"/>
    </source>
</evidence>
<keyword evidence="3" id="KW-0560">Oxidoreductase</keyword>
<comment type="similarity">
    <text evidence="1">Belongs to the aldo/keto reductase family.</text>
</comment>
<evidence type="ECO:0000256" key="4">
    <source>
        <dbReference type="PIRSR" id="PIRSR000097-1"/>
    </source>
</evidence>
<dbReference type="EMBL" id="CCYA01000065">
    <property type="protein sequence ID" value="CEH11835.1"/>
    <property type="molecule type" value="Genomic_DNA"/>
</dbReference>
<protein>
    <submittedName>
        <fullName evidence="8">Aldo/keto reductase family proteins</fullName>
    </submittedName>
</protein>
<dbReference type="PANTHER" id="PTHR43827:SF3">
    <property type="entry name" value="NADP-DEPENDENT OXIDOREDUCTASE DOMAIN-CONTAINING PROTEIN"/>
    <property type="match status" value="1"/>
</dbReference>
<dbReference type="InterPro" id="IPR044494">
    <property type="entry name" value="AKR3C2/3"/>
</dbReference>
<evidence type="ECO:0000259" key="7">
    <source>
        <dbReference type="Pfam" id="PF00248"/>
    </source>
</evidence>
<dbReference type="Proteomes" id="UP000054845">
    <property type="component" value="Unassembled WGS sequence"/>
</dbReference>
<dbReference type="InterPro" id="IPR020471">
    <property type="entry name" value="AKR"/>
</dbReference>